<reference evidence="12 13" key="1">
    <citation type="submission" date="2017-09" db="EMBL/GenBank/DDBJ databases">
        <title>Depth-based differentiation of microbial function through sediment-hosted aquifers and enrichment of novel symbionts in the deep terrestrial subsurface.</title>
        <authorList>
            <person name="Probst A.J."/>
            <person name="Ladd B."/>
            <person name="Jarett J.K."/>
            <person name="Geller-Mcgrath D.E."/>
            <person name="Sieber C.M."/>
            <person name="Emerson J.B."/>
            <person name="Anantharaman K."/>
            <person name="Thomas B.C."/>
            <person name="Malmstrom R."/>
            <person name="Stieglmeier M."/>
            <person name="Klingl A."/>
            <person name="Woyke T."/>
            <person name="Ryan C.M."/>
            <person name="Banfield J.F."/>
        </authorList>
    </citation>
    <scope>NUCLEOTIDE SEQUENCE [LARGE SCALE GENOMIC DNA]</scope>
    <source>
        <strain evidence="12">CG07_land_8_20_14_0_80_42_15</strain>
    </source>
</reference>
<proteinExistence type="inferred from homology"/>
<feature type="domain" description="SIS" evidence="10">
    <location>
        <begin position="865"/>
        <end position="1031"/>
    </location>
</feature>
<dbReference type="PANTHER" id="PTHR10937">
    <property type="entry name" value="GLUCOSAMINE--FRUCTOSE-6-PHOSPHATE AMINOTRANSFERASE, ISOMERIZING"/>
    <property type="match status" value="1"/>
</dbReference>
<evidence type="ECO:0000259" key="9">
    <source>
        <dbReference type="PROSITE" id="PS51278"/>
    </source>
</evidence>
<keyword evidence="5" id="KW-0808">Transferase</keyword>
<dbReference type="Gene3D" id="3.30.590.10">
    <property type="entry name" value="Glutamine synthetase/guanido kinase, catalytic domain"/>
    <property type="match status" value="1"/>
</dbReference>
<evidence type="ECO:0000259" key="10">
    <source>
        <dbReference type="PROSITE" id="PS51464"/>
    </source>
</evidence>
<dbReference type="InterPro" id="IPR017932">
    <property type="entry name" value="GATase_2_dom"/>
</dbReference>
<dbReference type="SUPFAM" id="SSF56235">
    <property type="entry name" value="N-terminal nucleophile aminohydrolases (Ntn hydrolases)"/>
    <property type="match status" value="1"/>
</dbReference>
<dbReference type="Proteomes" id="UP000230052">
    <property type="component" value="Unassembled WGS sequence"/>
</dbReference>
<dbReference type="GO" id="GO:0004356">
    <property type="term" value="F:glutamine synthetase activity"/>
    <property type="evidence" value="ECO:0007669"/>
    <property type="project" value="InterPro"/>
</dbReference>
<dbReference type="GO" id="GO:0006542">
    <property type="term" value="P:glutamine biosynthetic process"/>
    <property type="evidence" value="ECO:0007669"/>
    <property type="project" value="InterPro"/>
</dbReference>
<dbReference type="PROSITE" id="PS51464">
    <property type="entry name" value="SIS"/>
    <property type="match status" value="2"/>
</dbReference>
<evidence type="ECO:0000313" key="13">
    <source>
        <dbReference type="Proteomes" id="UP000230052"/>
    </source>
</evidence>
<dbReference type="PROSITE" id="PS51278">
    <property type="entry name" value="GATASE_TYPE_2"/>
    <property type="match status" value="1"/>
</dbReference>
<evidence type="ECO:0000259" key="11">
    <source>
        <dbReference type="PROSITE" id="PS51987"/>
    </source>
</evidence>
<dbReference type="EC" id="2.6.1.16" evidence="2"/>
<evidence type="ECO:0000256" key="4">
    <source>
        <dbReference type="ARBA" id="ARBA00022576"/>
    </source>
</evidence>
<dbReference type="GO" id="GO:0006047">
    <property type="term" value="P:UDP-N-acetylglucosamine metabolic process"/>
    <property type="evidence" value="ECO:0007669"/>
    <property type="project" value="TreeGrafter"/>
</dbReference>
<keyword evidence="4" id="KW-0032">Aminotransferase</keyword>
<dbReference type="GO" id="GO:0006487">
    <property type="term" value="P:protein N-linked glycosylation"/>
    <property type="evidence" value="ECO:0007669"/>
    <property type="project" value="TreeGrafter"/>
</dbReference>
<evidence type="ECO:0000256" key="1">
    <source>
        <dbReference type="ARBA" id="ARBA00001031"/>
    </source>
</evidence>
<evidence type="ECO:0000256" key="8">
    <source>
        <dbReference type="RuleBase" id="RU000384"/>
    </source>
</evidence>
<dbReference type="Gene3D" id="3.10.20.70">
    <property type="entry name" value="Glutamine synthetase, N-terminal domain"/>
    <property type="match status" value="1"/>
</dbReference>
<name>A0A2J0L248_9BACT</name>
<comment type="similarity">
    <text evidence="7 8">Belongs to the glutamine synthetase family.</text>
</comment>
<dbReference type="InterPro" id="IPR008146">
    <property type="entry name" value="Gln_synth_cat_dom"/>
</dbReference>
<dbReference type="Gene3D" id="3.40.50.10490">
    <property type="entry name" value="Glucose-6-phosphate isomerase like protein, domain 1"/>
    <property type="match status" value="3"/>
</dbReference>
<dbReference type="Pfam" id="PF00120">
    <property type="entry name" value="Gln-synt_C"/>
    <property type="match status" value="1"/>
</dbReference>
<dbReference type="SMART" id="SM01230">
    <property type="entry name" value="Gln-synt_C"/>
    <property type="match status" value="1"/>
</dbReference>
<dbReference type="SUPFAM" id="SSF54368">
    <property type="entry name" value="Glutamine synthetase, N-terminal domain"/>
    <property type="match status" value="1"/>
</dbReference>
<sequence>MSIFRKKTFNVMSLLIIAAFLFQQLSFAELYYKSSDKPSSGASNIATNSAFEVEGAVDNEEAIAKEAVGQFLKAIVDKIRKEHEGMLSPEDLAAALEKACQTWKDTYTRQRPALRFNLDALIEAEIADILPIAQAEGFEAGSIPEEILRVVELLRVSDLLPEQQRDEYGDRGDCGVFCHVGPSLNEGGLDPKPTMYVGAKEHEHRGYQSAGGAIIGVRSGKAFGERIAVLGGADDLKPVIDELPSEETGDAKVRMIHLRWPTTSPATPDNQHPIVITPAEDSGIHPVYTIFNGDVTNYDKIDSWLSQEASNRNDDALKRPIAIGTDAWTIGALVYYYYRYSTPHSSKNDFLRAIAMAYEKMEGYFAVVITSLDYPDTAFGFVKSDMPLYIGLGENREGARIGNFFASEAGGIVNWTRYSQKVKDGDIAALTEDSATISRMQAGNIELVSQITPNAITQAIAQKTVPHGASGYKVTELNPEEYAYAKEPDQRYYFAQEIYYQPYSLAATIFGYVPPSLYPGRLPVDLSEDEVRKSIEFRNRLYQIVIDERRLPTNKEIISLYRELTGQETLPEGLLETGIREDRVNGITRWVKNPKEAERSSVMPAGIRLSIDEIRGFKRILGAASGTSGHAIKAMQTAMENMTGTSADVYSGSEYVDMIDAQLRHIFAALKESGVPLSEFMSPEEIERHFPGELFKVKAEVEDLVVLIKALKKIEKDERYRNIPELATFRRLQQEASETLGIAVSQSGGTKDTLNIINIGQALGIKFISIINRPGVTDIGEKTENDGGLLQTYAKAEKGVASSKAHTAQEAMLYELSIWLGLVRGTLSPADARRRLDELVAIPGMIQGILEDLSPSREDNWAKRVAQAIKGEQAIIYFGRGGKERLYAVALEGALKLKELTYMLAEGQNLGEMKHGPISFFPATADQRLKGYCVVLLTDSSVFDKAFLNLREIVGREGTPICIVYAGSDEERRVREFLADRPEARGAILAIPRVSDDLAPILTIVPLQVLALETTLAINDVSETIGELSGELYWLLKDYRKYNDVSEIEQRKLDAGFTEVARHIDETWDDLLATGALNMMPAGKLKQLRIAISDILNAELPNDRIVRAERLIRLLTNKEVTRIAFFENAIEQYSTTLPEWDREQLRLAGEIMESVRSDVLQASKDMAIEPTVRERYLQVAFLRESYKRLEPIVSSLTQRHAVVARERAKGVEIEDSQLLGLYNNWFAQMGLSQFLARNPDTPRGLAKIVTVEDSLKKEIRDLLAGPLDLSESEVAELAKGVMWYEAAATGMPIDFNVSPLRTRLSFARLIAEVESDPQRGIVVKPGAIIRRGLIHERIHNMLRTLELPTLHRILGTMDVQIRQIDPDFKVKFEEEYREYSEETYGADSYRMYLEEVIAKYYLEKVRDNGQIPPLFGQIAPAIEAAMREVGLRRELVERLPEPMRNNPPANLHELFDINSSYTVHPRAGIEQPNLELLKLAQLTASAKAAGISPKLATKDDMDDVVEKARQRLIELREREVTTAAEAGFAKGQDRTEGSGIELEESVSYHRRLQFVNFTLDPNTPPKVEHALMMQVMREYPEDFNNMVNQMRKVLTERFSVSNAAQLAPPATISLFFRSILPVVREQLAPFAVKYELDPHATFVLEWGSRRPAHYYQRGKWEQKIILNINLFLDDNMVAAEGLHEILHPLVTSWLKYSHIEFPIVYALAGLQVKRGIAKPIPQEDFATVWDWDLARDDIALFREMIYRMTTSKDRGMRRRGGELVKFATLMAARNIRDLKASPVPRDQQAAHNIERGGDPDAHPLNLRRIDLATLEYLLRESIDALDTSPRLDMQTKARARRRIIFRQIEPTVEAMLSDEMLHKDPNLHIFASEMRETLDAKAVREALAEIFILKEELDLLDERGREHAIEVLRGNNILDKDGKFARLLELEGSDRIAAIIEHINDPGLYKSKPQLARGAEIIARVYAEYPEAVTDFVINALHKRLLEYEPLPIDTPADMNGVVDALNQQYDGKSIEELEVRFTDPEGKLKGQRKSVKMPVNESTRGLLREGIGFDGSSVPSSISVDGKRTMFAEIFGSDFVASFVPQSLMIYEEHISPGSPETRLVAKIDAEAKIPLENVPHEIGIEHQVRSKQIASEEIARLKQEPDIQKASEQAMDLLTSGKYPVSAIKLALSDWTEEMTMIPIESSDLPQVFGDGFVLPEDMAQYLPTLRGKKGFKVKADPYSLTFVRYRTPRGDRIEAVMQVEIIDPDGRPFEGDFRTKLKQTVIMAEQDEGLGYIPYMSPEPEVFFFRRIEDEQGKLTVRATADVGRYYDDVRRAPLDVQKVFDDIIVSAESAGITLRYVHNEVAPGQYEIPYEHGPALESADRTALYKHIVKAVAKQNGLEACFMPKPITGENGSGMHIHQSLMAVRDMEINGVQYKAGDNVFFLPNNPQNYYLSNVAESYIGGLLTYGGAILRLTNPDPNSFMRLRPGYEAPIALVMGTKNRSAAVRIPEFPVPADGSNAPAARIEYRVPDACGNIHAKFWAILEAGLEGVRQKIEPPARLGEGESVFRMSTQEKRERGIIELPGGPGGLQSAIALMNFPKFEPFITRLLGQPDSDLRLFLSQPQELYADVRQPTGAVRLAKAKDQSTALDADEHDKVAGVTAYLLEDPVKSNAHAIVVNGQDIGKVALDNGAAAGFAPVLAELEKRGVNPDANIIIIPGFEDACENVGVPGIVSQEGRGLLPKGVGRNIYIDANRYHELMDFGTLDEQVEFFTHLITHLDKPIQNGEAPDDYEARIEKEVPTENARARFDRVDEAIVKIRRPAGDILSADDKANVDALAALTTGQEAGKLQLAKIGLIIPARFIMENIGIRETLEKLEQSGAQFSVIVDAENESEQKIIERLNLPLVEVVTAAPEATRQERIDNIVRHLRSKGVPQAQIGLIENPTANVEAEIAQMQSITRDIYVGIPQAPSEGQLISVHGVIADVVEAIAKRREQRVFAITLPPIERPSGELQERFREYREAIEFLKAA</sequence>
<dbReference type="GO" id="GO:0006002">
    <property type="term" value="P:fructose 6-phosphate metabolic process"/>
    <property type="evidence" value="ECO:0007669"/>
    <property type="project" value="TreeGrafter"/>
</dbReference>
<evidence type="ECO:0000256" key="5">
    <source>
        <dbReference type="ARBA" id="ARBA00022679"/>
    </source>
</evidence>
<evidence type="ECO:0000256" key="6">
    <source>
        <dbReference type="ARBA" id="ARBA00022962"/>
    </source>
</evidence>
<feature type="domain" description="Glutamine amidotransferase type-2" evidence="9">
    <location>
        <begin position="174"/>
        <end position="433"/>
    </location>
</feature>
<evidence type="ECO:0000256" key="2">
    <source>
        <dbReference type="ARBA" id="ARBA00012916"/>
    </source>
</evidence>
<keyword evidence="6" id="KW-0315">Glutamine amidotransferase</keyword>
<dbReference type="InterPro" id="IPR046348">
    <property type="entry name" value="SIS_dom_sf"/>
</dbReference>
<feature type="domain" description="SIS" evidence="10">
    <location>
        <begin position="610"/>
        <end position="826"/>
    </location>
</feature>
<dbReference type="InterPro" id="IPR014746">
    <property type="entry name" value="Gln_synth/guanido_kin_cat_dom"/>
</dbReference>
<comment type="catalytic activity">
    <reaction evidence="1">
        <text>D-fructose 6-phosphate + L-glutamine = D-glucosamine 6-phosphate + L-glutamate</text>
        <dbReference type="Rhea" id="RHEA:13237"/>
        <dbReference type="ChEBI" id="CHEBI:29985"/>
        <dbReference type="ChEBI" id="CHEBI:58359"/>
        <dbReference type="ChEBI" id="CHEBI:58725"/>
        <dbReference type="ChEBI" id="CHEBI:61527"/>
        <dbReference type="EC" id="2.6.1.16"/>
    </reaction>
</comment>
<dbReference type="InterPro" id="IPR035490">
    <property type="entry name" value="GlmS/FrlB_SIS"/>
</dbReference>
<gene>
    <name evidence="12" type="ORF">COS99_01540</name>
</gene>
<feature type="domain" description="GS catalytic" evidence="11">
    <location>
        <begin position="2260"/>
        <end position="2661"/>
    </location>
</feature>
<dbReference type="EMBL" id="PEWV01000016">
    <property type="protein sequence ID" value="PIU42173.1"/>
    <property type="molecule type" value="Genomic_DNA"/>
</dbReference>
<organism evidence="12 13">
    <name type="scientific">Candidatus Aquitaenariimonas noxiae</name>
    <dbReference type="NCBI Taxonomy" id="1974741"/>
    <lineage>
        <taxon>Bacteria</taxon>
        <taxon>Pseudomonadati</taxon>
        <taxon>Candidatus Omnitrophota</taxon>
        <taxon>Candidatus Aquitaenariimonas</taxon>
    </lineage>
</organism>
<evidence type="ECO:0000256" key="3">
    <source>
        <dbReference type="ARBA" id="ARBA00016090"/>
    </source>
</evidence>
<dbReference type="GO" id="GO:0097367">
    <property type="term" value="F:carbohydrate derivative binding"/>
    <property type="evidence" value="ECO:0007669"/>
    <property type="project" value="InterPro"/>
</dbReference>
<dbReference type="SUPFAM" id="SSF55931">
    <property type="entry name" value="Glutamine synthetase/guanido kinase"/>
    <property type="match status" value="1"/>
</dbReference>
<evidence type="ECO:0000313" key="12">
    <source>
        <dbReference type="EMBL" id="PIU42173.1"/>
    </source>
</evidence>
<dbReference type="GO" id="GO:0004360">
    <property type="term" value="F:glutamine-fructose-6-phosphate transaminase (isomerizing) activity"/>
    <property type="evidence" value="ECO:0007669"/>
    <property type="project" value="UniProtKB-EC"/>
</dbReference>
<dbReference type="InterPro" id="IPR036651">
    <property type="entry name" value="Gln_synt_N_sf"/>
</dbReference>
<dbReference type="PROSITE" id="PS51987">
    <property type="entry name" value="GS_CATALYTIC"/>
    <property type="match status" value="1"/>
</dbReference>
<dbReference type="PROSITE" id="PS00181">
    <property type="entry name" value="GLNA_ATP"/>
    <property type="match status" value="1"/>
</dbReference>
<dbReference type="InterPro" id="IPR001347">
    <property type="entry name" value="SIS_dom"/>
</dbReference>
<protein>
    <recommendedName>
        <fullName evidence="3">Glutamine--fructose-6-phosphate aminotransferase [isomerizing]</fullName>
        <ecNumber evidence="2">2.6.1.16</ecNumber>
    </recommendedName>
</protein>
<evidence type="ECO:0000256" key="7">
    <source>
        <dbReference type="PROSITE-ProRule" id="PRU01331"/>
    </source>
</evidence>
<comment type="caution">
    <text evidence="12">The sequence shown here is derived from an EMBL/GenBank/DDBJ whole genome shotgun (WGS) entry which is preliminary data.</text>
</comment>
<dbReference type="InterPro" id="IPR029055">
    <property type="entry name" value="Ntn_hydrolases_N"/>
</dbReference>
<dbReference type="SUPFAM" id="SSF53697">
    <property type="entry name" value="SIS domain"/>
    <property type="match status" value="1"/>
</dbReference>
<accession>A0A2J0L248</accession>
<dbReference type="Gene3D" id="3.60.20.10">
    <property type="entry name" value="Glutamine Phosphoribosylpyrophosphate, subunit 1, domain 1"/>
    <property type="match status" value="1"/>
</dbReference>
<dbReference type="CDD" id="cd05009">
    <property type="entry name" value="SIS_GlmS_GlmD_2"/>
    <property type="match status" value="1"/>
</dbReference>
<dbReference type="InterPro" id="IPR027303">
    <property type="entry name" value="Gln_synth_gly_rich_site"/>
</dbReference>
<dbReference type="PANTHER" id="PTHR10937:SF0">
    <property type="entry name" value="GLUTAMINE--FRUCTOSE-6-PHOSPHATE TRANSAMINASE (ISOMERIZING)"/>
    <property type="match status" value="1"/>
</dbReference>